<evidence type="ECO:0000256" key="1">
    <source>
        <dbReference type="ARBA" id="ARBA00004948"/>
    </source>
</evidence>
<evidence type="ECO:0000256" key="3">
    <source>
        <dbReference type="ARBA" id="ARBA00022679"/>
    </source>
</evidence>
<dbReference type="AlphaFoldDB" id="A0A259TX11"/>
<evidence type="ECO:0000256" key="4">
    <source>
        <dbReference type="ARBA" id="ARBA00022741"/>
    </source>
</evidence>
<protein>
    <recommendedName>
        <fullName evidence="2">hydroxymethylpyrimidine kinase</fullName>
        <ecNumber evidence="2">2.7.1.49</ecNumber>
    </recommendedName>
</protein>
<accession>A0A259TX11</accession>
<dbReference type="OrthoDB" id="9810880at2"/>
<feature type="domain" description="Pyridoxamine kinase/Phosphomethylpyrimidine kinase" evidence="7">
    <location>
        <begin position="11"/>
        <end position="255"/>
    </location>
</feature>
<comment type="caution">
    <text evidence="8">The sequence shown here is derived from an EMBL/GenBank/DDBJ whole genome shotgun (WGS) entry which is preliminary data.</text>
</comment>
<dbReference type="InterPro" id="IPR013749">
    <property type="entry name" value="PM/HMP-P_kinase-1"/>
</dbReference>
<dbReference type="RefSeq" id="WP_094546278.1">
    <property type="nucleotide sequence ID" value="NZ_MQWB01000001.1"/>
</dbReference>
<comment type="pathway">
    <text evidence="1">Cofactor biosynthesis; thiamine diphosphate biosynthesis.</text>
</comment>
<dbReference type="NCBIfam" id="TIGR00097">
    <property type="entry name" value="HMP-P_kinase"/>
    <property type="match status" value="1"/>
</dbReference>
<dbReference type="Pfam" id="PF08543">
    <property type="entry name" value="Phos_pyr_kin"/>
    <property type="match status" value="1"/>
</dbReference>
<dbReference type="InterPro" id="IPR004399">
    <property type="entry name" value="HMP/HMP-P_kinase_dom"/>
</dbReference>
<sequence>MNTALTIAGSDSGGGAGIQADLKTFEALGVFGTSAITAITAQNTLGVSRVDVLPPEAVTAQIDAVAADFTLGAVKTGMLATAEIVHAVADAVERLGLAPLVVDPVMVATSGDALLTPEAVDAYRERLMPLATILTPNTHEAEALLGWPVRTLEDARRAAAELREAGAGAVLVKGGHLEGEQDAVDVLADDAGERLYRAERIETTSTHGTGCTLASAIAAYLASGADLRDAVSGAKRYLTEAIRHAPGLGSGNGPVRHLWRLTQL</sequence>
<dbReference type="GO" id="GO:0008972">
    <property type="term" value="F:phosphomethylpyrimidine kinase activity"/>
    <property type="evidence" value="ECO:0007669"/>
    <property type="project" value="InterPro"/>
</dbReference>
<evidence type="ECO:0000256" key="6">
    <source>
        <dbReference type="ARBA" id="ARBA00022840"/>
    </source>
</evidence>
<dbReference type="Gene3D" id="3.40.1190.20">
    <property type="match status" value="1"/>
</dbReference>
<dbReference type="FunCoup" id="A0A259TX11">
    <property type="interactions" value="452"/>
</dbReference>
<dbReference type="PANTHER" id="PTHR20858:SF17">
    <property type="entry name" value="HYDROXYMETHYLPYRIMIDINE_PHOSPHOMETHYLPYRIMIDINE KINASE THI20-RELATED"/>
    <property type="match status" value="1"/>
</dbReference>
<dbReference type="PANTHER" id="PTHR20858">
    <property type="entry name" value="PHOSPHOMETHYLPYRIMIDINE KINASE"/>
    <property type="match status" value="1"/>
</dbReference>
<dbReference type="InParanoid" id="A0A259TX11"/>
<dbReference type="CDD" id="cd01169">
    <property type="entry name" value="HMPP_kinase"/>
    <property type="match status" value="1"/>
</dbReference>
<keyword evidence="5 8" id="KW-0418">Kinase</keyword>
<evidence type="ECO:0000256" key="2">
    <source>
        <dbReference type="ARBA" id="ARBA00012135"/>
    </source>
</evidence>
<dbReference type="EC" id="2.7.1.49" evidence="2"/>
<dbReference type="GO" id="GO:0005829">
    <property type="term" value="C:cytosol"/>
    <property type="evidence" value="ECO:0007669"/>
    <property type="project" value="TreeGrafter"/>
</dbReference>
<reference evidence="8 9" key="1">
    <citation type="submission" date="2016-11" db="EMBL/GenBank/DDBJ databases">
        <title>Study of marine rhodopsin-containing bacteria.</title>
        <authorList>
            <person name="Yoshizawa S."/>
            <person name="Kumagai Y."/>
            <person name="Kogure K."/>
        </authorList>
    </citation>
    <scope>NUCLEOTIDE SEQUENCE [LARGE SCALE GENOMIC DNA]</scope>
    <source>
        <strain evidence="8 9">SG-29</strain>
    </source>
</reference>
<keyword evidence="4" id="KW-0547">Nucleotide-binding</keyword>
<keyword evidence="9" id="KW-1185">Reference proteome</keyword>
<evidence type="ECO:0000313" key="9">
    <source>
        <dbReference type="Proteomes" id="UP000216446"/>
    </source>
</evidence>
<evidence type="ECO:0000256" key="5">
    <source>
        <dbReference type="ARBA" id="ARBA00022777"/>
    </source>
</evidence>
<name>A0A259TX11_9BACT</name>
<dbReference type="Proteomes" id="UP000216446">
    <property type="component" value="Unassembled WGS sequence"/>
</dbReference>
<dbReference type="GO" id="GO:0009228">
    <property type="term" value="P:thiamine biosynthetic process"/>
    <property type="evidence" value="ECO:0007669"/>
    <property type="project" value="InterPro"/>
</dbReference>
<dbReference type="InterPro" id="IPR029056">
    <property type="entry name" value="Ribokinase-like"/>
</dbReference>
<dbReference type="EMBL" id="MQWB01000001">
    <property type="protein sequence ID" value="OZC02236.1"/>
    <property type="molecule type" value="Genomic_DNA"/>
</dbReference>
<evidence type="ECO:0000259" key="7">
    <source>
        <dbReference type="Pfam" id="PF08543"/>
    </source>
</evidence>
<evidence type="ECO:0000313" key="8">
    <source>
        <dbReference type="EMBL" id="OZC02236.1"/>
    </source>
</evidence>
<dbReference type="FunFam" id="3.40.1190.20:FF:000003">
    <property type="entry name" value="Phosphomethylpyrimidine kinase ThiD"/>
    <property type="match status" value="1"/>
</dbReference>
<dbReference type="GO" id="GO:0005524">
    <property type="term" value="F:ATP binding"/>
    <property type="evidence" value="ECO:0007669"/>
    <property type="project" value="UniProtKB-KW"/>
</dbReference>
<gene>
    <name evidence="8" type="ORF">BSZ36_04075</name>
</gene>
<dbReference type="GO" id="GO:0008902">
    <property type="term" value="F:hydroxymethylpyrimidine kinase activity"/>
    <property type="evidence" value="ECO:0007669"/>
    <property type="project" value="UniProtKB-EC"/>
</dbReference>
<keyword evidence="6" id="KW-0067">ATP-binding</keyword>
<proteinExistence type="predicted"/>
<keyword evidence="3" id="KW-0808">Transferase</keyword>
<dbReference type="SUPFAM" id="SSF53613">
    <property type="entry name" value="Ribokinase-like"/>
    <property type="match status" value="1"/>
</dbReference>
<organism evidence="8 9">
    <name type="scientific">Rubricoccus marinus</name>
    <dbReference type="NCBI Taxonomy" id="716817"/>
    <lineage>
        <taxon>Bacteria</taxon>
        <taxon>Pseudomonadati</taxon>
        <taxon>Rhodothermota</taxon>
        <taxon>Rhodothermia</taxon>
        <taxon>Rhodothermales</taxon>
        <taxon>Rubricoccaceae</taxon>
        <taxon>Rubricoccus</taxon>
    </lineage>
</organism>